<dbReference type="GO" id="GO:0005886">
    <property type="term" value="C:plasma membrane"/>
    <property type="evidence" value="ECO:0007669"/>
    <property type="project" value="UniProtKB-SubCell"/>
</dbReference>
<dbReference type="AlphaFoldDB" id="A0A7X5F403"/>
<keyword evidence="6 7" id="KW-0472">Membrane</keyword>
<evidence type="ECO:0000256" key="8">
    <source>
        <dbReference type="SAM" id="MobiDB-lite"/>
    </source>
</evidence>
<evidence type="ECO:0000256" key="1">
    <source>
        <dbReference type="ARBA" id="ARBA00004162"/>
    </source>
</evidence>
<reference evidence="12" key="1">
    <citation type="submission" date="2020-01" db="EMBL/GenBank/DDBJ databases">
        <authorList>
            <person name="Fang Y."/>
            <person name="Sun R."/>
            <person name="Nie L."/>
            <person name="He J."/>
            <person name="Hao L."/>
            <person name="Wang L."/>
            <person name="Su S."/>
            <person name="Lv E."/>
            <person name="Zhang Z."/>
            <person name="Xie R."/>
            <person name="Liu H."/>
        </authorList>
    </citation>
    <scope>NUCLEOTIDE SEQUENCE [LARGE SCALE GENOMIC DNA]</scope>
    <source>
        <strain evidence="12">XCT-53</strain>
    </source>
</reference>
<feature type="region of interest" description="Disordered" evidence="8">
    <location>
        <begin position="73"/>
        <end position="135"/>
    </location>
</feature>
<keyword evidence="5 9" id="KW-1133">Transmembrane helix</keyword>
<organism evidence="11 12">
    <name type="scientific">Pannonibacter tanglangensis</name>
    <dbReference type="NCBI Taxonomy" id="2750084"/>
    <lineage>
        <taxon>Bacteria</taxon>
        <taxon>Pseudomonadati</taxon>
        <taxon>Pseudomonadota</taxon>
        <taxon>Alphaproteobacteria</taxon>
        <taxon>Hyphomicrobiales</taxon>
        <taxon>Stappiaceae</taxon>
        <taxon>Pannonibacter</taxon>
    </lineage>
</organism>
<protein>
    <submittedName>
        <fullName evidence="11">MotB family protein</fullName>
    </submittedName>
</protein>
<feature type="compositionally biased region" description="Low complexity" evidence="8">
    <location>
        <begin position="303"/>
        <end position="326"/>
    </location>
</feature>
<comment type="caution">
    <text evidence="11">The sequence shown here is derived from an EMBL/GenBank/DDBJ whole genome shotgun (WGS) entry which is preliminary data.</text>
</comment>
<dbReference type="CDD" id="cd07185">
    <property type="entry name" value="OmpA_C-like"/>
    <property type="match status" value="1"/>
</dbReference>
<evidence type="ECO:0000256" key="7">
    <source>
        <dbReference type="PROSITE-ProRule" id="PRU00473"/>
    </source>
</evidence>
<dbReference type="Gene3D" id="3.30.1330.60">
    <property type="entry name" value="OmpA-like domain"/>
    <property type="match status" value="1"/>
</dbReference>
<evidence type="ECO:0000259" key="10">
    <source>
        <dbReference type="PROSITE" id="PS51123"/>
    </source>
</evidence>
<dbReference type="PANTHER" id="PTHR30329:SF21">
    <property type="entry name" value="LIPOPROTEIN YIAD-RELATED"/>
    <property type="match status" value="1"/>
</dbReference>
<gene>
    <name evidence="11" type="ORF">GWI72_13930</name>
</gene>
<keyword evidence="12" id="KW-1185">Reference proteome</keyword>
<name>A0A7X5F403_9HYPH</name>
<feature type="region of interest" description="Disordered" evidence="8">
    <location>
        <begin position="232"/>
        <end position="273"/>
    </location>
</feature>
<keyword evidence="4 9" id="KW-0812">Transmembrane</keyword>
<dbReference type="InterPro" id="IPR050330">
    <property type="entry name" value="Bact_OuterMem_StrucFunc"/>
</dbReference>
<evidence type="ECO:0000313" key="11">
    <source>
        <dbReference type="EMBL" id="NBN79372.1"/>
    </source>
</evidence>
<comment type="subcellular location">
    <subcellularLocation>
        <location evidence="1">Cell membrane</location>
        <topology evidence="1">Single-pass membrane protein</topology>
    </subcellularLocation>
</comment>
<accession>A0A7X5F403</accession>
<evidence type="ECO:0000256" key="3">
    <source>
        <dbReference type="ARBA" id="ARBA00022475"/>
    </source>
</evidence>
<keyword evidence="3" id="KW-1003">Cell membrane</keyword>
<dbReference type="InterPro" id="IPR036737">
    <property type="entry name" value="OmpA-like_sf"/>
</dbReference>
<feature type="transmembrane region" description="Helical" evidence="9">
    <location>
        <begin position="28"/>
        <end position="50"/>
    </location>
</feature>
<dbReference type="NCBIfam" id="NF004651">
    <property type="entry name" value="PRK05996.1"/>
    <property type="match status" value="1"/>
</dbReference>
<evidence type="ECO:0000256" key="6">
    <source>
        <dbReference type="ARBA" id="ARBA00023136"/>
    </source>
</evidence>
<dbReference type="PANTHER" id="PTHR30329">
    <property type="entry name" value="STATOR ELEMENT OF FLAGELLAR MOTOR COMPLEX"/>
    <property type="match status" value="1"/>
</dbReference>
<feature type="region of interest" description="Disordered" evidence="8">
    <location>
        <begin position="289"/>
        <end position="326"/>
    </location>
</feature>
<dbReference type="InterPro" id="IPR006665">
    <property type="entry name" value="OmpA-like"/>
</dbReference>
<dbReference type="EMBL" id="JAABLQ010000001">
    <property type="protein sequence ID" value="NBN79372.1"/>
    <property type="molecule type" value="Genomic_DNA"/>
</dbReference>
<dbReference type="PROSITE" id="PS51123">
    <property type="entry name" value="OMPA_2"/>
    <property type="match status" value="1"/>
</dbReference>
<dbReference type="SUPFAM" id="SSF103088">
    <property type="entry name" value="OmpA-like"/>
    <property type="match status" value="1"/>
</dbReference>
<feature type="region of interest" description="Disordered" evidence="8">
    <location>
        <begin position="164"/>
        <end position="190"/>
    </location>
</feature>
<comment type="similarity">
    <text evidence="2">Belongs to the MotB family.</text>
</comment>
<feature type="domain" description="OmpA-like" evidence="10">
    <location>
        <begin position="368"/>
        <end position="486"/>
    </location>
</feature>
<dbReference type="Pfam" id="PF13677">
    <property type="entry name" value="MotB_plug"/>
    <property type="match status" value="1"/>
</dbReference>
<evidence type="ECO:0000256" key="2">
    <source>
        <dbReference type="ARBA" id="ARBA00008914"/>
    </source>
</evidence>
<evidence type="ECO:0000256" key="5">
    <source>
        <dbReference type="ARBA" id="ARBA00022989"/>
    </source>
</evidence>
<feature type="compositionally biased region" description="Low complexity" evidence="8">
    <location>
        <begin position="234"/>
        <end position="248"/>
    </location>
</feature>
<sequence length="487" mass="51093">MSADLQPNEIVIVRRRASLDSEQVKNGVWKIAFADFMTAMMAFFLVMWLINVTDDSVRRGVAQYFNPVKLSSTTQTRKGLNDQEMPGPEQGKPAEIDVIMNSPPDPDGRPGAANGQDMTTLSPAAADSPARRGLGEFEPTHTEAALFRDPYAVLDQLADSVTLTPGEGAAPETRGLGTQRQEGAQGGEAFRDPFDPMYWQFLPGRETAAQQGGAANDISGEVVAGASSFKAPETATAGDAPARPAATGVDQSGQAGPENVAEARSGTGPDAGQLPAAAVTAVVAPVAPVASSADRPHDPSVLRGAEQADAAQPASTAPTASAAGASDASAAAARQLAEDLTRAMRGVEGTALGAAASHVEVVQQGSGVLISLTDDQDFGMFAVGSAEPRGELVKLMERIGGVLAGKDGRIVIRGHTDGRPFRSRDYDNWRLSTARAHMALYMLVRGGVAAERIDRVEGYADRDLKRPEDPLAPSNRRIEIFILEDNA</sequence>
<dbReference type="Pfam" id="PF00691">
    <property type="entry name" value="OmpA"/>
    <property type="match status" value="1"/>
</dbReference>
<proteinExistence type="inferred from homology"/>
<evidence type="ECO:0000256" key="9">
    <source>
        <dbReference type="SAM" id="Phobius"/>
    </source>
</evidence>
<evidence type="ECO:0000256" key="4">
    <source>
        <dbReference type="ARBA" id="ARBA00022692"/>
    </source>
</evidence>
<dbReference type="Proteomes" id="UP000586722">
    <property type="component" value="Unassembled WGS sequence"/>
</dbReference>
<dbReference type="InterPro" id="IPR025713">
    <property type="entry name" value="MotB-like_N_dom"/>
</dbReference>
<evidence type="ECO:0000313" key="12">
    <source>
        <dbReference type="Proteomes" id="UP000586722"/>
    </source>
</evidence>
<dbReference type="RefSeq" id="WP_161708969.1">
    <property type="nucleotide sequence ID" value="NZ_JAABLQ010000001.1"/>
</dbReference>